<comment type="catalytic activity">
    <reaction evidence="1">
        <text>ATP + protein L-histidine = ADP + protein N-phospho-L-histidine.</text>
        <dbReference type="EC" id="2.7.13.3"/>
    </reaction>
</comment>
<dbReference type="PRINTS" id="PR00344">
    <property type="entry name" value="BCTRLSENSOR"/>
</dbReference>
<dbReference type="SMART" id="SM00448">
    <property type="entry name" value="REC"/>
    <property type="match status" value="1"/>
</dbReference>
<dbReference type="InterPro" id="IPR036097">
    <property type="entry name" value="HisK_dim/P_sf"/>
</dbReference>
<dbReference type="Pfam" id="PF01590">
    <property type="entry name" value="GAF"/>
    <property type="match status" value="1"/>
</dbReference>
<comment type="caution">
    <text evidence="12">The sequence shown here is derived from an EMBL/GenBank/DDBJ whole genome shotgun (WGS) entry which is preliminary data.</text>
</comment>
<dbReference type="InterPro" id="IPR003660">
    <property type="entry name" value="HAMP_dom"/>
</dbReference>
<name>B9XIB4_PEDPL</name>
<evidence type="ECO:0000259" key="10">
    <source>
        <dbReference type="PROSITE" id="PS50110"/>
    </source>
</evidence>
<feature type="domain" description="Histidine kinase" evidence="9">
    <location>
        <begin position="477"/>
        <end position="703"/>
    </location>
</feature>
<dbReference type="SUPFAM" id="SSF55874">
    <property type="entry name" value="ATPase domain of HSP90 chaperone/DNA topoisomerase II/histidine kinase"/>
    <property type="match status" value="1"/>
</dbReference>
<dbReference type="Gene3D" id="3.30.450.40">
    <property type="match status" value="1"/>
</dbReference>
<dbReference type="Gene3D" id="6.10.340.10">
    <property type="match status" value="1"/>
</dbReference>
<dbReference type="Pfam" id="PF00512">
    <property type="entry name" value="HisKA"/>
    <property type="match status" value="1"/>
</dbReference>
<dbReference type="Pfam" id="PF00072">
    <property type="entry name" value="Response_reg"/>
    <property type="match status" value="1"/>
</dbReference>
<dbReference type="GO" id="GO:0000155">
    <property type="term" value="F:phosphorelay sensor kinase activity"/>
    <property type="evidence" value="ECO:0007669"/>
    <property type="project" value="InterPro"/>
</dbReference>
<dbReference type="SMART" id="SM00388">
    <property type="entry name" value="HisKA"/>
    <property type="match status" value="1"/>
</dbReference>
<dbReference type="Gene3D" id="3.30.565.10">
    <property type="entry name" value="Histidine kinase-like ATPase, C-terminal domain"/>
    <property type="match status" value="1"/>
</dbReference>
<dbReference type="InterPro" id="IPR005467">
    <property type="entry name" value="His_kinase_dom"/>
</dbReference>
<protein>
    <recommendedName>
        <fullName evidence="3">histidine kinase</fullName>
        <ecNumber evidence="3">2.7.13.3</ecNumber>
    </recommendedName>
</protein>
<dbReference type="PROSITE" id="PS50885">
    <property type="entry name" value="HAMP"/>
    <property type="match status" value="1"/>
</dbReference>
<evidence type="ECO:0000259" key="9">
    <source>
        <dbReference type="PROSITE" id="PS50109"/>
    </source>
</evidence>
<dbReference type="InterPro" id="IPR036890">
    <property type="entry name" value="HATPase_C_sf"/>
</dbReference>
<sequence length="846" mass="93660" precursor="true">MNTLRFMIWLRNLSIKWKLTLIIMAASTVALLLISAAFVTYELITYKKAMVQNVKTTASILGSQSVIPLSFGAGYEKEVEDNTLSALKANPHIVAAGIYNGKELFARYPKNIARELFPQKPGADGARFEKNHLILFQSISDGSAKIGTVYLESDLQEMQDREVKYAGIILLFMLASSAVAFLLSSFLRGLVSAPLSHLAETARAVSAEKNYSVRAVKQGQDELGQLIDVFNEMLTGIQERDAALQHAHDKLEKRVEERTKDLQAEIVERRKTQEALQQQLTRISLLHQITEAISERQDLASILHVALRQLEDHLTVDMGSVYLFNPESETLIQGAVQQSDPELAGKLDWHKGSAITLEQTGLSQCKDGKTIYLADTKQILSDLPRALAEAGLRSAAAVPLMVEEKLFGILIVARRGVNSFSSGECEFLRMLSGHVALAAHQARLHMELQTAYNDLRQTQQAVMQQDRLRALGQMASGIAHDINNALSPVVGFAGLLLSYEPNLSQSARKHLNYIKTAGEDVAHLVARLREFYRRREEREPLNPLDLNRMIEQVVDLTRPRWRDISQGRGIMVEMNVILAEGIPTVIGIESELREALTNLILNAVDAMPKGGKLTLRTRLSGQNFSPDNTPTHAVLEVTDTGSGMNEETQRRCLEPFFSTKGNRGTGMGLPMVYGVMERHDGRIEIESEVGKGTTVRLIFPLREQASINPSPTKESPASSPLQILCIDDEPLLRELVKEILESDGHRVQVADGGQTGLDAFQKAVERGRPFDIVITDLGMPYLDGREVAKRLKAESPATPIILLTGWGAFMKSDGDVPAHIDGILSKPPRSSELRETLARLTKRQVN</sequence>
<dbReference type="SUPFAM" id="SSF55781">
    <property type="entry name" value="GAF domain-like"/>
    <property type="match status" value="1"/>
</dbReference>
<evidence type="ECO:0000256" key="2">
    <source>
        <dbReference type="ARBA" id="ARBA00004370"/>
    </source>
</evidence>
<dbReference type="InterPro" id="IPR004358">
    <property type="entry name" value="Sig_transdc_His_kin-like_C"/>
</dbReference>
<feature type="domain" description="Response regulatory" evidence="10">
    <location>
        <begin position="722"/>
        <end position="841"/>
    </location>
</feature>
<keyword evidence="6 12" id="KW-0418">Kinase</keyword>
<keyword evidence="5" id="KW-0808">Transferase</keyword>
<dbReference type="AlphaFoldDB" id="B9XIB4"/>
<keyword evidence="8" id="KW-0812">Transmembrane</keyword>
<keyword evidence="8" id="KW-1133">Transmembrane helix</keyword>
<evidence type="ECO:0000313" key="12">
    <source>
        <dbReference type="EMBL" id="EEF60375.1"/>
    </source>
</evidence>
<dbReference type="PANTHER" id="PTHR43065">
    <property type="entry name" value="SENSOR HISTIDINE KINASE"/>
    <property type="match status" value="1"/>
</dbReference>
<dbReference type="InterPro" id="IPR011006">
    <property type="entry name" value="CheY-like_superfamily"/>
</dbReference>
<dbReference type="InterPro" id="IPR003594">
    <property type="entry name" value="HATPase_dom"/>
</dbReference>
<keyword evidence="4 7" id="KW-0597">Phosphoprotein</keyword>
<dbReference type="SUPFAM" id="SSF52172">
    <property type="entry name" value="CheY-like"/>
    <property type="match status" value="1"/>
</dbReference>
<dbReference type="InterPro" id="IPR029016">
    <property type="entry name" value="GAF-like_dom_sf"/>
</dbReference>
<evidence type="ECO:0000256" key="7">
    <source>
        <dbReference type="PROSITE-ProRule" id="PRU00169"/>
    </source>
</evidence>
<feature type="modified residue" description="4-aspartylphosphate" evidence="7">
    <location>
        <position position="776"/>
    </location>
</feature>
<organism evidence="12 13">
    <name type="scientific">Pedosphaera parvula (strain Ellin514)</name>
    <dbReference type="NCBI Taxonomy" id="320771"/>
    <lineage>
        <taxon>Bacteria</taxon>
        <taxon>Pseudomonadati</taxon>
        <taxon>Verrucomicrobiota</taxon>
        <taxon>Pedosphaerae</taxon>
        <taxon>Pedosphaerales</taxon>
        <taxon>Pedosphaeraceae</taxon>
        <taxon>Pedosphaera</taxon>
    </lineage>
</organism>
<dbReference type="GO" id="GO:0016020">
    <property type="term" value="C:membrane"/>
    <property type="evidence" value="ECO:0007669"/>
    <property type="project" value="UniProtKB-SubCell"/>
</dbReference>
<dbReference type="EMBL" id="ABOX02000017">
    <property type="protein sequence ID" value="EEF60375.1"/>
    <property type="molecule type" value="Genomic_DNA"/>
</dbReference>
<dbReference type="Proteomes" id="UP000003688">
    <property type="component" value="Unassembled WGS sequence"/>
</dbReference>
<evidence type="ECO:0000256" key="4">
    <source>
        <dbReference type="ARBA" id="ARBA00022553"/>
    </source>
</evidence>
<evidence type="ECO:0000256" key="1">
    <source>
        <dbReference type="ARBA" id="ARBA00000085"/>
    </source>
</evidence>
<feature type="transmembrane region" description="Helical" evidence="8">
    <location>
        <begin position="20"/>
        <end position="41"/>
    </location>
</feature>
<keyword evidence="13" id="KW-1185">Reference proteome</keyword>
<dbReference type="Pfam" id="PF02518">
    <property type="entry name" value="HATPase_c"/>
    <property type="match status" value="1"/>
</dbReference>
<keyword evidence="8" id="KW-0472">Membrane</keyword>
<reference evidence="12 13" key="1">
    <citation type="journal article" date="2011" name="J. Bacteriol.">
        <title>Genome sequence of 'Pedosphaera parvula' Ellin514, an aerobic Verrucomicrobial isolate from pasture soil.</title>
        <authorList>
            <person name="Kant R."/>
            <person name="van Passel M.W."/>
            <person name="Sangwan P."/>
            <person name="Palva A."/>
            <person name="Lucas S."/>
            <person name="Copeland A."/>
            <person name="Lapidus A."/>
            <person name="Glavina Del Rio T."/>
            <person name="Dalin E."/>
            <person name="Tice H."/>
            <person name="Bruce D."/>
            <person name="Goodwin L."/>
            <person name="Pitluck S."/>
            <person name="Chertkov O."/>
            <person name="Larimer F.W."/>
            <person name="Land M.L."/>
            <person name="Hauser L."/>
            <person name="Brettin T.S."/>
            <person name="Detter J.C."/>
            <person name="Han S."/>
            <person name="de Vos W.M."/>
            <person name="Janssen P.H."/>
            <person name="Smidt H."/>
        </authorList>
    </citation>
    <scope>NUCLEOTIDE SEQUENCE [LARGE SCALE GENOMIC DNA]</scope>
    <source>
        <strain evidence="12 13">Ellin514</strain>
    </source>
</reference>
<dbReference type="EC" id="2.7.13.3" evidence="3"/>
<dbReference type="PANTHER" id="PTHR43065:SF42">
    <property type="entry name" value="TWO-COMPONENT SENSOR PPRA"/>
    <property type="match status" value="1"/>
</dbReference>
<evidence type="ECO:0000256" key="8">
    <source>
        <dbReference type="SAM" id="Phobius"/>
    </source>
</evidence>
<feature type="transmembrane region" description="Helical" evidence="8">
    <location>
        <begin position="165"/>
        <end position="187"/>
    </location>
</feature>
<proteinExistence type="predicted"/>
<accession>B9XIB4</accession>
<dbReference type="SMART" id="SM00387">
    <property type="entry name" value="HATPase_c"/>
    <property type="match status" value="1"/>
</dbReference>
<dbReference type="PROSITE" id="PS50110">
    <property type="entry name" value="RESPONSE_REGULATORY"/>
    <property type="match status" value="1"/>
</dbReference>
<evidence type="ECO:0000256" key="3">
    <source>
        <dbReference type="ARBA" id="ARBA00012438"/>
    </source>
</evidence>
<dbReference type="CDD" id="cd06225">
    <property type="entry name" value="HAMP"/>
    <property type="match status" value="1"/>
</dbReference>
<dbReference type="Gene3D" id="3.40.50.2300">
    <property type="match status" value="1"/>
</dbReference>
<dbReference type="PROSITE" id="PS50109">
    <property type="entry name" value="HIS_KIN"/>
    <property type="match status" value="1"/>
</dbReference>
<dbReference type="STRING" id="320771.Cflav_PD3345"/>
<evidence type="ECO:0000313" key="13">
    <source>
        <dbReference type="Proteomes" id="UP000003688"/>
    </source>
</evidence>
<dbReference type="InterPro" id="IPR001789">
    <property type="entry name" value="Sig_transdc_resp-reg_receiver"/>
</dbReference>
<dbReference type="Pfam" id="PF00672">
    <property type="entry name" value="HAMP"/>
    <property type="match status" value="1"/>
</dbReference>
<comment type="subcellular location">
    <subcellularLocation>
        <location evidence="2">Membrane</location>
    </subcellularLocation>
</comment>
<dbReference type="CDD" id="cd00156">
    <property type="entry name" value="REC"/>
    <property type="match status" value="1"/>
</dbReference>
<feature type="domain" description="HAMP" evidence="11">
    <location>
        <begin position="189"/>
        <end position="242"/>
    </location>
</feature>
<dbReference type="Gene3D" id="1.10.287.130">
    <property type="match status" value="1"/>
</dbReference>
<dbReference type="SUPFAM" id="SSF47384">
    <property type="entry name" value="Homodimeric domain of signal transducing histidine kinase"/>
    <property type="match status" value="1"/>
</dbReference>
<gene>
    <name evidence="12" type="ORF">Cflav_PD3345</name>
</gene>
<evidence type="ECO:0000256" key="6">
    <source>
        <dbReference type="ARBA" id="ARBA00022777"/>
    </source>
</evidence>
<dbReference type="SMART" id="SM00065">
    <property type="entry name" value="GAF"/>
    <property type="match status" value="1"/>
</dbReference>
<evidence type="ECO:0000259" key="11">
    <source>
        <dbReference type="PROSITE" id="PS50885"/>
    </source>
</evidence>
<dbReference type="InterPro" id="IPR003018">
    <property type="entry name" value="GAF"/>
</dbReference>
<dbReference type="SUPFAM" id="SSF158472">
    <property type="entry name" value="HAMP domain-like"/>
    <property type="match status" value="1"/>
</dbReference>
<evidence type="ECO:0000256" key="5">
    <source>
        <dbReference type="ARBA" id="ARBA00022679"/>
    </source>
</evidence>
<dbReference type="InterPro" id="IPR003661">
    <property type="entry name" value="HisK_dim/P_dom"/>
</dbReference>
<dbReference type="SMART" id="SM00304">
    <property type="entry name" value="HAMP"/>
    <property type="match status" value="1"/>
</dbReference>